<reference evidence="11 12" key="1">
    <citation type="submission" date="2023-03" db="EMBL/GenBank/DDBJ databases">
        <title>Paludisphaera mucosa sp. nov. a novel planctomycete from northern fen.</title>
        <authorList>
            <person name="Ivanova A."/>
        </authorList>
    </citation>
    <scope>NUCLEOTIDE SEQUENCE [LARGE SCALE GENOMIC DNA]</scope>
    <source>
        <strain evidence="11 12">Pla2</strain>
    </source>
</reference>
<comment type="caution">
    <text evidence="11">The sequence shown here is derived from an EMBL/GenBank/DDBJ whole genome shotgun (WGS) entry which is preliminary data.</text>
</comment>
<evidence type="ECO:0000256" key="5">
    <source>
        <dbReference type="ARBA" id="ARBA00022801"/>
    </source>
</evidence>
<sequence length="679" mass="75566">MFQRSGPRLALILAAAAAVSPAARADDPAPLRSGVDPTGFDKSVRPQDDFFRYVNGGWMERTAIPPDKSRWGTFDQLIDESDAAIRAIVEETQKADAPAGSEARKVGDLYRSFLDEARADELGVKPLAADLARVEALTDKKGLIALLGQLQRQGAGGLFGAGVSVDAKKSDQYVTYMGQGGISLPDESYYRDPKQQEIRDKFVAHVARMLTLAGVPDAPAEAAAVLELETAIAKNHWDRVKRRDRTLSYNKKTFAELETLAPAIDWKTWFEGLGAPKLDEMVVAQPDFFAAASKLVEEVQLDRWKTWLRWRLIHDAAQYLSKPFVDEDFAFFGKTLSGTPELRPRWKRGVGLVSGSLGEAVGKLYVEKHFPPAAKSRMKGLVDNLIAAYREDIGSLEWMSPETRAKAIDKMGKFNPKIGYPDKWRDYSKLEIKPDDLLGNVRRADAFENDRDFAKLGKPIDRSEWGMTPHTVNAYYNPTLNEIVFPAAILQPPFFDLDADDAVNYGAIGAVIGHEIGHGFDDQGSKSDGDGNMVNWWTDADRKEFDARAQKLIEQYGGFEPKQLPGQKVNGALTIGENIGDLGGLTIAYKAYKRSLAGKEAPVIDGLTGDQRFFLGWAQAWRGKIRDAELSRRLTLDPHSPAEFRCNGVLRNLPEFYATFDLKEGDKLWLPPQERVRIW</sequence>
<evidence type="ECO:0000313" key="11">
    <source>
        <dbReference type="EMBL" id="MDG3003972.1"/>
    </source>
</evidence>
<feature type="chain" id="PRO_5045722451" evidence="8">
    <location>
        <begin position="26"/>
        <end position="679"/>
    </location>
</feature>
<dbReference type="InterPro" id="IPR024079">
    <property type="entry name" value="MetalloPept_cat_dom_sf"/>
</dbReference>
<dbReference type="SUPFAM" id="SSF55486">
    <property type="entry name" value="Metalloproteases ('zincins'), catalytic domain"/>
    <property type="match status" value="1"/>
</dbReference>
<keyword evidence="8" id="KW-0732">Signal</keyword>
<dbReference type="InterPro" id="IPR000718">
    <property type="entry name" value="Peptidase_M13"/>
</dbReference>
<gene>
    <name evidence="11" type="ORF">PZE19_09325</name>
</gene>
<dbReference type="Gene3D" id="3.40.390.10">
    <property type="entry name" value="Collagenase (Catalytic Domain)"/>
    <property type="match status" value="1"/>
</dbReference>
<evidence type="ECO:0000259" key="9">
    <source>
        <dbReference type="Pfam" id="PF01431"/>
    </source>
</evidence>
<organism evidence="11 12">
    <name type="scientific">Paludisphaera mucosa</name>
    <dbReference type="NCBI Taxonomy" id="3030827"/>
    <lineage>
        <taxon>Bacteria</taxon>
        <taxon>Pseudomonadati</taxon>
        <taxon>Planctomycetota</taxon>
        <taxon>Planctomycetia</taxon>
        <taxon>Isosphaerales</taxon>
        <taxon>Isosphaeraceae</taxon>
        <taxon>Paludisphaera</taxon>
    </lineage>
</organism>
<dbReference type="Pfam" id="PF01431">
    <property type="entry name" value="Peptidase_M13"/>
    <property type="match status" value="1"/>
</dbReference>
<dbReference type="PROSITE" id="PS51885">
    <property type="entry name" value="NEPRILYSIN"/>
    <property type="match status" value="1"/>
</dbReference>
<evidence type="ECO:0000256" key="3">
    <source>
        <dbReference type="ARBA" id="ARBA00022670"/>
    </source>
</evidence>
<evidence type="ECO:0000256" key="8">
    <source>
        <dbReference type="SAM" id="SignalP"/>
    </source>
</evidence>
<dbReference type="CDD" id="cd08662">
    <property type="entry name" value="M13"/>
    <property type="match status" value="1"/>
</dbReference>
<dbReference type="PANTHER" id="PTHR11733:SF167">
    <property type="entry name" value="FI17812P1-RELATED"/>
    <property type="match status" value="1"/>
</dbReference>
<dbReference type="InterPro" id="IPR018497">
    <property type="entry name" value="Peptidase_M13_C"/>
</dbReference>
<keyword evidence="5" id="KW-0378">Hydrolase</keyword>
<comment type="similarity">
    <text evidence="2">Belongs to the peptidase M13 family.</text>
</comment>
<dbReference type="Proteomes" id="UP001216907">
    <property type="component" value="Unassembled WGS sequence"/>
</dbReference>
<dbReference type="Pfam" id="PF05649">
    <property type="entry name" value="Peptidase_M13_N"/>
    <property type="match status" value="1"/>
</dbReference>
<keyword evidence="4" id="KW-0479">Metal-binding</keyword>
<evidence type="ECO:0000256" key="2">
    <source>
        <dbReference type="ARBA" id="ARBA00007357"/>
    </source>
</evidence>
<evidence type="ECO:0000256" key="1">
    <source>
        <dbReference type="ARBA" id="ARBA00001947"/>
    </source>
</evidence>
<comment type="cofactor">
    <cofactor evidence="1">
        <name>Zn(2+)</name>
        <dbReference type="ChEBI" id="CHEBI:29105"/>
    </cofactor>
</comment>
<feature type="domain" description="Peptidase M13 C-terminal" evidence="9">
    <location>
        <begin position="473"/>
        <end position="676"/>
    </location>
</feature>
<proteinExistence type="inferred from homology"/>
<feature type="domain" description="Peptidase M13 N-terminal" evidence="10">
    <location>
        <begin position="46"/>
        <end position="421"/>
    </location>
</feature>
<accession>A0ABT6F8R4</accession>
<evidence type="ECO:0000313" key="12">
    <source>
        <dbReference type="Proteomes" id="UP001216907"/>
    </source>
</evidence>
<dbReference type="Gene3D" id="1.10.1380.10">
    <property type="entry name" value="Neutral endopeptidase , domain2"/>
    <property type="match status" value="1"/>
</dbReference>
<keyword evidence="7" id="KW-0482">Metalloprotease</keyword>
<name>A0ABT6F8R4_9BACT</name>
<protein>
    <submittedName>
        <fullName evidence="11">M13 family metallopeptidase</fullName>
    </submittedName>
</protein>
<keyword evidence="6" id="KW-0862">Zinc</keyword>
<keyword evidence="12" id="KW-1185">Reference proteome</keyword>
<feature type="signal peptide" evidence="8">
    <location>
        <begin position="1"/>
        <end position="25"/>
    </location>
</feature>
<dbReference type="PANTHER" id="PTHR11733">
    <property type="entry name" value="ZINC METALLOPROTEASE FAMILY M13 NEPRILYSIN-RELATED"/>
    <property type="match status" value="1"/>
</dbReference>
<keyword evidence="3" id="KW-0645">Protease</keyword>
<evidence type="ECO:0000256" key="4">
    <source>
        <dbReference type="ARBA" id="ARBA00022723"/>
    </source>
</evidence>
<dbReference type="InterPro" id="IPR042089">
    <property type="entry name" value="Peptidase_M13_dom_2"/>
</dbReference>
<evidence type="ECO:0000256" key="6">
    <source>
        <dbReference type="ARBA" id="ARBA00022833"/>
    </source>
</evidence>
<dbReference type="EMBL" id="JARRAG010000001">
    <property type="protein sequence ID" value="MDG3003972.1"/>
    <property type="molecule type" value="Genomic_DNA"/>
</dbReference>
<evidence type="ECO:0000259" key="10">
    <source>
        <dbReference type="Pfam" id="PF05649"/>
    </source>
</evidence>
<dbReference type="InterPro" id="IPR008753">
    <property type="entry name" value="Peptidase_M13_N"/>
</dbReference>
<dbReference type="PRINTS" id="PR00786">
    <property type="entry name" value="NEPRILYSIN"/>
</dbReference>
<evidence type="ECO:0000256" key="7">
    <source>
        <dbReference type="ARBA" id="ARBA00023049"/>
    </source>
</evidence>